<dbReference type="Proteomes" id="UP000798662">
    <property type="component" value="Chromosome 2"/>
</dbReference>
<name>A0ACC3C1J1_PYRYE</name>
<dbReference type="EMBL" id="CM020619">
    <property type="protein sequence ID" value="KAK1863999.1"/>
    <property type="molecule type" value="Genomic_DNA"/>
</dbReference>
<sequence>MPLRLEDVRHAVRNICTYKLASDMLPAMLDVLIQTLSTDELFPGGAVLPATDADDLDCEDNDDDDDIDVLGA</sequence>
<keyword evidence="2" id="KW-1185">Reference proteome</keyword>
<accession>A0ACC3C1J1</accession>
<organism evidence="1 2">
    <name type="scientific">Pyropia yezoensis</name>
    <name type="common">Susabi-nori</name>
    <name type="synonym">Porphyra yezoensis</name>
    <dbReference type="NCBI Taxonomy" id="2788"/>
    <lineage>
        <taxon>Eukaryota</taxon>
        <taxon>Rhodophyta</taxon>
        <taxon>Bangiophyceae</taxon>
        <taxon>Bangiales</taxon>
        <taxon>Bangiaceae</taxon>
        <taxon>Pyropia</taxon>
    </lineage>
</organism>
<comment type="caution">
    <text evidence="1">The sequence shown here is derived from an EMBL/GenBank/DDBJ whole genome shotgun (WGS) entry which is preliminary data.</text>
</comment>
<evidence type="ECO:0000313" key="1">
    <source>
        <dbReference type="EMBL" id="KAK1863999.1"/>
    </source>
</evidence>
<gene>
    <name evidence="1" type="ORF">I4F81_006551</name>
</gene>
<proteinExistence type="predicted"/>
<protein>
    <submittedName>
        <fullName evidence="1">Uncharacterized protein</fullName>
    </submittedName>
</protein>
<reference evidence="1" key="1">
    <citation type="submission" date="2019-11" db="EMBL/GenBank/DDBJ databases">
        <title>Nori genome reveals adaptations in red seaweeds to the harsh intertidal environment.</title>
        <authorList>
            <person name="Wang D."/>
            <person name="Mao Y."/>
        </authorList>
    </citation>
    <scope>NUCLEOTIDE SEQUENCE</scope>
    <source>
        <tissue evidence="1">Gametophyte</tissue>
    </source>
</reference>
<evidence type="ECO:0000313" key="2">
    <source>
        <dbReference type="Proteomes" id="UP000798662"/>
    </source>
</evidence>